<keyword evidence="2" id="KW-1185">Reference proteome</keyword>
<accession>A0ABU2N4B7</accession>
<reference evidence="2" key="1">
    <citation type="submission" date="2023-07" db="EMBL/GenBank/DDBJ databases">
        <title>30 novel species of actinomycetes from the DSMZ collection.</title>
        <authorList>
            <person name="Nouioui I."/>
        </authorList>
    </citation>
    <scope>NUCLEOTIDE SEQUENCE [LARGE SCALE GENOMIC DNA]</scope>
    <source>
        <strain evidence="2">DSM 45834</strain>
    </source>
</reference>
<sequence>MSAPTPSSRPQYVPSVRPVDPLLRVSADARTMRIAPCLPDDHLVGTPRNAQRLVLRARSPLGSAVDVVARLGTAVTLAALLVVTATALGAVDGEPMPTGAATTGR</sequence>
<dbReference type="EMBL" id="JAVREJ010000002">
    <property type="protein sequence ID" value="MDT0348586.1"/>
    <property type="molecule type" value="Genomic_DNA"/>
</dbReference>
<evidence type="ECO:0000313" key="2">
    <source>
        <dbReference type="Proteomes" id="UP001183202"/>
    </source>
</evidence>
<comment type="caution">
    <text evidence="1">The sequence shown here is derived from an EMBL/GenBank/DDBJ whole genome shotgun (WGS) entry which is preliminary data.</text>
</comment>
<dbReference type="RefSeq" id="WP_311554514.1">
    <property type="nucleotide sequence ID" value="NZ_JAVREJ010000002.1"/>
</dbReference>
<name>A0ABU2N4B7_9PSEU</name>
<evidence type="ECO:0000313" key="1">
    <source>
        <dbReference type="EMBL" id="MDT0348586.1"/>
    </source>
</evidence>
<protein>
    <submittedName>
        <fullName evidence="1">Uncharacterized protein</fullName>
    </submittedName>
</protein>
<dbReference type="Proteomes" id="UP001183202">
    <property type="component" value="Unassembled WGS sequence"/>
</dbReference>
<proteinExistence type="predicted"/>
<gene>
    <name evidence="1" type="ORF">RM445_03510</name>
</gene>
<organism evidence="1 2">
    <name type="scientific">Pseudonocardia charpentierae</name>
    <dbReference type="NCBI Taxonomy" id="3075545"/>
    <lineage>
        <taxon>Bacteria</taxon>
        <taxon>Bacillati</taxon>
        <taxon>Actinomycetota</taxon>
        <taxon>Actinomycetes</taxon>
        <taxon>Pseudonocardiales</taxon>
        <taxon>Pseudonocardiaceae</taxon>
        <taxon>Pseudonocardia</taxon>
    </lineage>
</organism>